<dbReference type="AlphaFoldDB" id="A0A0F9G4N1"/>
<dbReference type="EMBL" id="LAZR01019132">
    <property type="protein sequence ID" value="KKL93643.1"/>
    <property type="molecule type" value="Genomic_DNA"/>
</dbReference>
<organism evidence="2">
    <name type="scientific">marine sediment metagenome</name>
    <dbReference type="NCBI Taxonomy" id="412755"/>
    <lineage>
        <taxon>unclassified sequences</taxon>
        <taxon>metagenomes</taxon>
        <taxon>ecological metagenomes</taxon>
    </lineage>
</organism>
<feature type="domain" description="Helix-turn-helix" evidence="1">
    <location>
        <begin position="38"/>
        <end position="83"/>
    </location>
</feature>
<dbReference type="Pfam" id="PF12728">
    <property type="entry name" value="HTH_17"/>
    <property type="match status" value="1"/>
</dbReference>
<name>A0A0F9G4N1_9ZZZZ</name>
<reference evidence="2" key="1">
    <citation type="journal article" date="2015" name="Nature">
        <title>Complex archaea that bridge the gap between prokaryotes and eukaryotes.</title>
        <authorList>
            <person name="Spang A."/>
            <person name="Saw J.H."/>
            <person name="Jorgensen S.L."/>
            <person name="Zaremba-Niedzwiedzka K."/>
            <person name="Martijn J."/>
            <person name="Lind A.E."/>
            <person name="van Eijk R."/>
            <person name="Schleper C."/>
            <person name="Guy L."/>
            <person name="Ettema T.J."/>
        </authorList>
    </citation>
    <scope>NUCLEOTIDE SEQUENCE</scope>
</reference>
<proteinExistence type="predicted"/>
<dbReference type="InterPro" id="IPR009061">
    <property type="entry name" value="DNA-bd_dom_put_sf"/>
</dbReference>
<evidence type="ECO:0000313" key="2">
    <source>
        <dbReference type="EMBL" id="KKL93643.1"/>
    </source>
</evidence>
<evidence type="ECO:0000259" key="1">
    <source>
        <dbReference type="Pfam" id="PF12728"/>
    </source>
</evidence>
<dbReference type="SUPFAM" id="SSF46955">
    <property type="entry name" value="Putative DNA-binding domain"/>
    <property type="match status" value="1"/>
</dbReference>
<sequence length="90" mass="10529">MPAAIITTDDLFEFKIELLEEIRQLLMEKAVGERNRTWLRSKDVMRLLKISHGTLQNLRNNGTIPSHKIEGLIFYDAHEIDRILIDNRTV</sequence>
<gene>
    <name evidence="2" type="ORF">LCGC14_1872650</name>
</gene>
<dbReference type="InterPro" id="IPR041657">
    <property type="entry name" value="HTH_17"/>
</dbReference>
<dbReference type="PANTHER" id="PTHR34585">
    <property type="match status" value="1"/>
</dbReference>
<accession>A0A0F9G4N1</accession>
<dbReference type="PANTHER" id="PTHR34585:SF22">
    <property type="entry name" value="HELIX-TURN-HELIX DOMAIN-CONTAINING PROTEIN"/>
    <property type="match status" value="1"/>
</dbReference>
<protein>
    <recommendedName>
        <fullName evidence="1">Helix-turn-helix domain-containing protein</fullName>
    </recommendedName>
</protein>
<comment type="caution">
    <text evidence="2">The sequence shown here is derived from an EMBL/GenBank/DDBJ whole genome shotgun (WGS) entry which is preliminary data.</text>
</comment>